<accession>A0A1W1H6M8</accession>
<sequence>MAIYFKQTATFRQSANRHKKILSALFSMVFIILLSVISHEAEAAAITSTVRVIHATSDTPFMDPGLKDLGHELQSVFKYTSYRLISSRTLAMAEGSTGRVSLPGDRSLELIPKGVENNRIRFSIRILKNDKQVFTTEIQLRNNSTITIGGPDFKNGYLLFNISGKTK</sequence>
<organism evidence="1 2">
    <name type="scientific">Desulfamplus magnetovallimortis</name>
    <dbReference type="NCBI Taxonomy" id="1246637"/>
    <lineage>
        <taxon>Bacteria</taxon>
        <taxon>Pseudomonadati</taxon>
        <taxon>Thermodesulfobacteriota</taxon>
        <taxon>Desulfobacteria</taxon>
        <taxon>Desulfobacterales</taxon>
        <taxon>Desulfobacteraceae</taxon>
        <taxon>Desulfamplus</taxon>
    </lineage>
</organism>
<evidence type="ECO:0000313" key="2">
    <source>
        <dbReference type="Proteomes" id="UP000191931"/>
    </source>
</evidence>
<reference evidence="1 2" key="1">
    <citation type="submission" date="2017-03" db="EMBL/GenBank/DDBJ databases">
        <authorList>
            <person name="Afonso C.L."/>
            <person name="Miller P.J."/>
            <person name="Scott M.A."/>
            <person name="Spackman E."/>
            <person name="Goraichik I."/>
            <person name="Dimitrov K.M."/>
            <person name="Suarez D.L."/>
            <person name="Swayne D.E."/>
        </authorList>
    </citation>
    <scope>NUCLEOTIDE SEQUENCE [LARGE SCALE GENOMIC DNA]</scope>
    <source>
        <strain evidence="1">PRJEB14757</strain>
    </source>
</reference>
<proteinExistence type="predicted"/>
<dbReference type="STRING" id="1246637.MTBBW1_1260016"/>
<name>A0A1W1H6M8_9BACT</name>
<evidence type="ECO:0000313" key="1">
    <source>
        <dbReference type="EMBL" id="SLM28094.1"/>
    </source>
</evidence>
<dbReference type="Proteomes" id="UP000191931">
    <property type="component" value="Unassembled WGS sequence"/>
</dbReference>
<gene>
    <name evidence="1" type="ORF">MTBBW1_1260016</name>
</gene>
<protein>
    <submittedName>
        <fullName evidence="1">Uncharacterized protein</fullName>
    </submittedName>
</protein>
<keyword evidence="2" id="KW-1185">Reference proteome</keyword>
<dbReference type="EMBL" id="FWEV01000031">
    <property type="protein sequence ID" value="SLM28094.1"/>
    <property type="molecule type" value="Genomic_DNA"/>
</dbReference>
<dbReference type="AlphaFoldDB" id="A0A1W1H6M8"/>
<dbReference type="RefSeq" id="WP_080804465.1">
    <property type="nucleotide sequence ID" value="NZ_LT828547.1"/>
</dbReference>